<dbReference type="EMBL" id="KI294867">
    <property type="protein sequence ID" value="ESA03707.1"/>
    <property type="molecule type" value="Genomic_DNA"/>
</dbReference>
<protein>
    <submittedName>
        <fullName evidence="1">Uncharacterized protein</fullName>
    </submittedName>
</protein>
<dbReference type="AlphaFoldDB" id="U9T8I0"/>
<name>U9T8I0_RHIID</name>
<accession>U9T8I0</accession>
<gene>
    <name evidence="1" type="ORF">GLOINDRAFT_336620</name>
</gene>
<dbReference type="HOGENOM" id="CLU_3107601_0_0_1"/>
<organism evidence="1">
    <name type="scientific">Rhizophagus irregularis (strain DAOM 181602 / DAOM 197198 / MUCL 43194)</name>
    <name type="common">Arbuscular mycorrhizal fungus</name>
    <name type="synonym">Glomus intraradices</name>
    <dbReference type="NCBI Taxonomy" id="747089"/>
    <lineage>
        <taxon>Eukaryota</taxon>
        <taxon>Fungi</taxon>
        <taxon>Fungi incertae sedis</taxon>
        <taxon>Mucoromycota</taxon>
        <taxon>Glomeromycotina</taxon>
        <taxon>Glomeromycetes</taxon>
        <taxon>Glomerales</taxon>
        <taxon>Glomeraceae</taxon>
        <taxon>Rhizophagus</taxon>
    </lineage>
</organism>
<reference evidence="1" key="1">
    <citation type="submission" date="2013-07" db="EMBL/GenBank/DDBJ databases">
        <title>The genome of an arbuscular mycorrhizal fungus provides insights into the evolution of the oldest plant symbiosis.</title>
        <authorList>
            <consortium name="DOE Joint Genome Institute"/>
            <person name="Tisserant E."/>
            <person name="Malbreil M."/>
            <person name="Kuo A."/>
            <person name="Kohler A."/>
            <person name="Symeonidi A."/>
            <person name="Balestrini R."/>
            <person name="Charron P."/>
            <person name="Duensing N."/>
            <person name="Frei-dit-Frey N."/>
            <person name="Gianinazzi-Pearson V."/>
            <person name="Gilbert B."/>
            <person name="Handa Y."/>
            <person name="Hijri M."/>
            <person name="Kaul R."/>
            <person name="Kawaguchi M."/>
            <person name="Krajinski F."/>
            <person name="Lammers P."/>
            <person name="Lapierre D."/>
            <person name="Masclaux F.G."/>
            <person name="Murat C."/>
            <person name="Morin E."/>
            <person name="Ndikumana S."/>
            <person name="Pagni M."/>
            <person name="Petitpierre D."/>
            <person name="Requena N."/>
            <person name="Rosikiewicz P."/>
            <person name="Riley R."/>
            <person name="Saito K."/>
            <person name="San Clemente H."/>
            <person name="Shapiro H."/>
            <person name="van Tuinen D."/>
            <person name="Becard G."/>
            <person name="Bonfante P."/>
            <person name="Paszkowski U."/>
            <person name="Shachar-Hill Y."/>
            <person name="Young J.P."/>
            <person name="Sanders I.R."/>
            <person name="Henrissat B."/>
            <person name="Rensing S.A."/>
            <person name="Grigoriev I.V."/>
            <person name="Corradi N."/>
            <person name="Roux C."/>
            <person name="Martin F."/>
        </authorList>
    </citation>
    <scope>NUCLEOTIDE SEQUENCE</scope>
    <source>
        <strain evidence="1">DAOM 197198</strain>
    </source>
</reference>
<evidence type="ECO:0000313" key="1">
    <source>
        <dbReference type="EMBL" id="ESA03707.1"/>
    </source>
</evidence>
<sequence>MKIFNIINTIELFSLTITLSQSSASSIVRRMSNQLQIPEVPEQEMDVDNEE</sequence>
<proteinExistence type="predicted"/>